<organism evidence="7 8">
    <name type="scientific">Rhamnella rubrinervis</name>
    <dbReference type="NCBI Taxonomy" id="2594499"/>
    <lineage>
        <taxon>Eukaryota</taxon>
        <taxon>Viridiplantae</taxon>
        <taxon>Streptophyta</taxon>
        <taxon>Embryophyta</taxon>
        <taxon>Tracheophyta</taxon>
        <taxon>Spermatophyta</taxon>
        <taxon>Magnoliopsida</taxon>
        <taxon>eudicotyledons</taxon>
        <taxon>Gunneridae</taxon>
        <taxon>Pentapetalae</taxon>
        <taxon>rosids</taxon>
        <taxon>fabids</taxon>
        <taxon>Rosales</taxon>
        <taxon>Rhamnaceae</taxon>
        <taxon>rhamnoid group</taxon>
        <taxon>Rhamneae</taxon>
        <taxon>Rhamnella</taxon>
    </lineage>
</organism>
<dbReference type="AlphaFoldDB" id="A0A8K0MQT7"/>
<name>A0A8K0MQT7_9ROSA</name>
<dbReference type="EMBL" id="VOIH02000002">
    <property type="protein sequence ID" value="KAF3455152.1"/>
    <property type="molecule type" value="Genomic_DNA"/>
</dbReference>
<dbReference type="OrthoDB" id="669838at2759"/>
<dbReference type="InterPro" id="IPR004864">
    <property type="entry name" value="LEA_2"/>
</dbReference>
<evidence type="ECO:0000256" key="2">
    <source>
        <dbReference type="ARBA" id="ARBA00022692"/>
    </source>
</evidence>
<dbReference type="PANTHER" id="PTHR31234:SF39">
    <property type="entry name" value="HARPIN-INDUCED PROTEIN 1 CONTAINING PROTEIN, EXPRESSED"/>
    <property type="match status" value="1"/>
</dbReference>
<dbReference type="GO" id="GO:0005886">
    <property type="term" value="C:plasma membrane"/>
    <property type="evidence" value="ECO:0007669"/>
    <property type="project" value="TreeGrafter"/>
</dbReference>
<keyword evidence="8" id="KW-1185">Reference proteome</keyword>
<evidence type="ECO:0000259" key="6">
    <source>
        <dbReference type="Pfam" id="PF03168"/>
    </source>
</evidence>
<protein>
    <recommendedName>
        <fullName evidence="6">Late embryogenesis abundant protein LEA-2 subgroup domain-containing protein</fullName>
    </recommendedName>
</protein>
<dbReference type="PANTHER" id="PTHR31234">
    <property type="entry name" value="LATE EMBRYOGENESIS ABUNDANT (LEA) HYDROXYPROLINE-RICH GLYCOPROTEIN FAMILY"/>
    <property type="match status" value="1"/>
</dbReference>
<evidence type="ECO:0000256" key="1">
    <source>
        <dbReference type="ARBA" id="ARBA00004167"/>
    </source>
</evidence>
<comment type="caution">
    <text evidence="7">The sequence shown here is derived from an EMBL/GenBank/DDBJ whole genome shotgun (WGS) entry which is preliminary data.</text>
</comment>
<dbReference type="InterPro" id="IPR044839">
    <property type="entry name" value="NDR1-like"/>
</dbReference>
<evidence type="ECO:0000256" key="3">
    <source>
        <dbReference type="ARBA" id="ARBA00022989"/>
    </source>
</evidence>
<dbReference type="Proteomes" id="UP000796880">
    <property type="component" value="Unassembled WGS sequence"/>
</dbReference>
<evidence type="ECO:0000256" key="5">
    <source>
        <dbReference type="SAM" id="Phobius"/>
    </source>
</evidence>
<keyword evidence="4 5" id="KW-0472">Membrane</keyword>
<accession>A0A8K0MQT7</accession>
<dbReference type="Pfam" id="PF03168">
    <property type="entry name" value="LEA_2"/>
    <property type="match status" value="1"/>
</dbReference>
<keyword evidence="3 5" id="KW-1133">Transmembrane helix</keyword>
<feature type="domain" description="Late embryogenesis abundant protein LEA-2 subgroup" evidence="6">
    <location>
        <begin position="78"/>
        <end position="177"/>
    </location>
</feature>
<reference evidence="7" key="1">
    <citation type="submission" date="2020-03" db="EMBL/GenBank/DDBJ databases">
        <title>A high-quality chromosome-level genome assembly of a woody plant with both climbing and erect habits, Rhamnella rubrinervis.</title>
        <authorList>
            <person name="Lu Z."/>
            <person name="Yang Y."/>
            <person name="Zhu X."/>
            <person name="Sun Y."/>
        </authorList>
    </citation>
    <scope>NUCLEOTIDE SEQUENCE</scope>
    <source>
        <strain evidence="7">BYM</strain>
        <tissue evidence="7">Leaf</tissue>
    </source>
</reference>
<feature type="transmembrane region" description="Helical" evidence="5">
    <location>
        <begin position="20"/>
        <end position="46"/>
    </location>
</feature>
<evidence type="ECO:0000256" key="4">
    <source>
        <dbReference type="ARBA" id="ARBA00023136"/>
    </source>
</evidence>
<evidence type="ECO:0000313" key="8">
    <source>
        <dbReference type="Proteomes" id="UP000796880"/>
    </source>
</evidence>
<evidence type="ECO:0000313" key="7">
    <source>
        <dbReference type="EMBL" id="KAF3455152.1"/>
    </source>
</evidence>
<dbReference type="GO" id="GO:0098542">
    <property type="term" value="P:defense response to other organism"/>
    <property type="evidence" value="ECO:0007669"/>
    <property type="project" value="InterPro"/>
</dbReference>
<comment type="subcellular location">
    <subcellularLocation>
        <location evidence="1">Membrane</location>
        <topology evidence="1">Single-pass membrane protein</topology>
    </subcellularLocation>
</comment>
<sequence length="201" mass="23011">MNNPQPQPPRQKPARPRLSILRLIAIVFLTLIILVGIAVLIIWLVVRPRHLVYTVEDGSIHSFNIADNHLNSTFDFILRAYNPNNKVSVYYDSIEARVEYDDQTLASDAVQPFFQPHKNVTRFEVKLKSQSVALFGSMPKDLKLERSSGGVELSVQIKAKIRFKVGAWKSRHMILRVYCSPVLVHFSSSRGFERTYCDVEL</sequence>
<keyword evidence="2 5" id="KW-0812">Transmembrane</keyword>
<gene>
    <name evidence="7" type="ORF">FNV43_RR05600</name>
</gene>
<proteinExistence type="predicted"/>